<feature type="transmembrane region" description="Helical" evidence="5">
    <location>
        <begin position="193"/>
        <end position="211"/>
    </location>
</feature>
<feature type="transmembrane region" description="Helical" evidence="5">
    <location>
        <begin position="9"/>
        <end position="31"/>
    </location>
</feature>
<protein>
    <recommendedName>
        <fullName evidence="6">O-antigen ligase-related domain-containing protein</fullName>
    </recommendedName>
</protein>
<evidence type="ECO:0000256" key="1">
    <source>
        <dbReference type="ARBA" id="ARBA00004141"/>
    </source>
</evidence>
<dbReference type="RefSeq" id="WP_119341744.1">
    <property type="nucleotide sequence ID" value="NZ_BJXL01000077.1"/>
</dbReference>
<keyword evidence="3 5" id="KW-1133">Transmembrane helix</keyword>
<feature type="transmembrane region" description="Helical" evidence="5">
    <location>
        <begin position="387"/>
        <end position="404"/>
    </location>
</feature>
<name>A0A511R3F4_9DEIN</name>
<evidence type="ECO:0000256" key="5">
    <source>
        <dbReference type="SAM" id="Phobius"/>
    </source>
</evidence>
<dbReference type="OrthoDB" id="185849at2"/>
<dbReference type="Pfam" id="PF04932">
    <property type="entry name" value="Wzy_C"/>
    <property type="match status" value="1"/>
</dbReference>
<dbReference type="AlphaFoldDB" id="A0A511R3F4"/>
<keyword evidence="4 5" id="KW-0472">Membrane</keyword>
<comment type="caution">
    <text evidence="7">The sequence shown here is derived from an EMBL/GenBank/DDBJ whole genome shotgun (WGS) entry which is preliminary data.</text>
</comment>
<dbReference type="EMBL" id="BJXL01000077">
    <property type="protein sequence ID" value="GEM84095.1"/>
    <property type="molecule type" value="Genomic_DNA"/>
</dbReference>
<organism evidence="7 8">
    <name type="scientific">Meiothermus hypogaeus NBRC 106114</name>
    <dbReference type="NCBI Taxonomy" id="1227553"/>
    <lineage>
        <taxon>Bacteria</taxon>
        <taxon>Thermotogati</taxon>
        <taxon>Deinococcota</taxon>
        <taxon>Deinococci</taxon>
        <taxon>Thermales</taxon>
        <taxon>Thermaceae</taxon>
        <taxon>Meiothermus</taxon>
    </lineage>
</organism>
<dbReference type="Proteomes" id="UP000321197">
    <property type="component" value="Unassembled WGS sequence"/>
</dbReference>
<proteinExistence type="predicted"/>
<feature type="transmembrane region" description="Helical" evidence="5">
    <location>
        <begin position="71"/>
        <end position="92"/>
    </location>
</feature>
<evidence type="ECO:0000256" key="4">
    <source>
        <dbReference type="ARBA" id="ARBA00023136"/>
    </source>
</evidence>
<evidence type="ECO:0000313" key="7">
    <source>
        <dbReference type="EMBL" id="GEM84095.1"/>
    </source>
</evidence>
<dbReference type="InterPro" id="IPR007016">
    <property type="entry name" value="O-antigen_ligase-rel_domated"/>
</dbReference>
<evidence type="ECO:0000259" key="6">
    <source>
        <dbReference type="Pfam" id="PF04932"/>
    </source>
</evidence>
<comment type="subcellular location">
    <subcellularLocation>
        <location evidence="1">Membrane</location>
        <topology evidence="1">Multi-pass membrane protein</topology>
    </subcellularLocation>
</comment>
<feature type="transmembrane region" description="Helical" evidence="5">
    <location>
        <begin position="104"/>
        <end position="126"/>
    </location>
</feature>
<feature type="domain" description="O-antigen ligase-related" evidence="6">
    <location>
        <begin position="201"/>
        <end position="360"/>
    </location>
</feature>
<reference evidence="7 8" key="1">
    <citation type="submission" date="2019-07" db="EMBL/GenBank/DDBJ databases">
        <title>Whole genome shotgun sequence of Meiothermus hypogaeus NBRC 106114.</title>
        <authorList>
            <person name="Hosoyama A."/>
            <person name="Uohara A."/>
            <person name="Ohji S."/>
            <person name="Ichikawa N."/>
        </authorList>
    </citation>
    <scope>NUCLEOTIDE SEQUENCE [LARGE SCALE GENOMIC DNA]</scope>
    <source>
        <strain evidence="7 8">NBRC 106114</strain>
    </source>
</reference>
<feature type="transmembrane region" description="Helical" evidence="5">
    <location>
        <begin position="138"/>
        <end position="157"/>
    </location>
</feature>
<dbReference type="GO" id="GO:0016020">
    <property type="term" value="C:membrane"/>
    <property type="evidence" value="ECO:0007669"/>
    <property type="project" value="UniProtKB-SubCell"/>
</dbReference>
<evidence type="ECO:0000313" key="8">
    <source>
        <dbReference type="Proteomes" id="UP000321197"/>
    </source>
</evidence>
<gene>
    <name evidence="7" type="ORF">MHY01S_22610</name>
</gene>
<evidence type="ECO:0000256" key="3">
    <source>
        <dbReference type="ARBA" id="ARBA00022989"/>
    </source>
</evidence>
<accession>A0A511R3F4</accession>
<feature type="transmembrane region" description="Helical" evidence="5">
    <location>
        <begin position="37"/>
        <end position="59"/>
    </location>
</feature>
<feature type="transmembrane region" description="Helical" evidence="5">
    <location>
        <begin position="354"/>
        <end position="375"/>
    </location>
</feature>
<dbReference type="InterPro" id="IPR051533">
    <property type="entry name" value="WaaL-like"/>
</dbReference>
<dbReference type="PANTHER" id="PTHR37422">
    <property type="entry name" value="TEICHURONIC ACID BIOSYNTHESIS PROTEIN TUAE"/>
    <property type="match status" value="1"/>
</dbReference>
<feature type="transmembrane region" description="Helical" evidence="5">
    <location>
        <begin position="232"/>
        <end position="251"/>
    </location>
</feature>
<sequence length="446" mass="49942">MLIDSSSKWVVRPSMLLGGLLLVLVAGYWAFSRAFGYIGYYPVLIGEVAMLAGVALAVWSGGLRFPRQLSAWLFVFVFLFGLGQIIYSAWFLEQPLLEVIRSFATLYYGVYGFLAYFAARRLLVLLDDQALAWLMPKMAWAVLLGMSISIAGFIFLVDYLPYFPQTTVPILTYKPTDAIIPLLFFTVMWVRGYLPPAFMAWILALVAFAAARSRSSLAAYAVGFVLQGPFRVRSLWLMVAVFVAVSLLAIFDVRISLGYREISINQLAANALFFLEPDQAGQLDSTTTQNANWRLAWWTAIWNEAVVNEYYLMGLGWGVNLADHYGFQTVEANTLDVLRNPHNALMGILARGGWVISFAWLLTYATFLVSVVWSLARKHYSYANRTLLIAIFVCTIANLINGATDVYLESPQVAIPHWILIGLGWALMERETRPSHAETSVGLEKP</sequence>
<keyword evidence="2 5" id="KW-0812">Transmembrane</keyword>
<dbReference type="PANTHER" id="PTHR37422:SF13">
    <property type="entry name" value="LIPOPOLYSACCHARIDE BIOSYNTHESIS PROTEIN PA4999-RELATED"/>
    <property type="match status" value="1"/>
</dbReference>
<evidence type="ECO:0000256" key="2">
    <source>
        <dbReference type="ARBA" id="ARBA00022692"/>
    </source>
</evidence>